<keyword evidence="1" id="KW-0233">DNA recombination</keyword>
<dbReference type="InterPro" id="IPR027417">
    <property type="entry name" value="P-loop_NTPase"/>
</dbReference>
<proteinExistence type="inferred from homology"/>
<dbReference type="GO" id="GO:0043139">
    <property type="term" value="F:5'-3' DNA helicase activity"/>
    <property type="evidence" value="ECO:0007669"/>
    <property type="project" value="UniProtKB-EC"/>
</dbReference>
<evidence type="ECO:0000256" key="1">
    <source>
        <dbReference type="RuleBase" id="RU363044"/>
    </source>
</evidence>
<dbReference type="EC" id="5.6.2.3" evidence="1"/>
<dbReference type="GO" id="GO:0016787">
    <property type="term" value="F:hydrolase activity"/>
    <property type="evidence" value="ECO:0007669"/>
    <property type="project" value="UniProtKB-KW"/>
</dbReference>
<accession>A0AAV4EFT4</accession>
<evidence type="ECO:0000259" key="2">
    <source>
        <dbReference type="Pfam" id="PF05970"/>
    </source>
</evidence>
<name>A0AAV4EFT4_9GAST</name>
<dbReference type="Pfam" id="PF05970">
    <property type="entry name" value="PIF1"/>
    <property type="match status" value="1"/>
</dbReference>
<dbReference type="AlphaFoldDB" id="A0AAV4EFT4"/>
<keyword evidence="1" id="KW-0067">ATP-binding</keyword>
<keyword evidence="1" id="KW-0378">Hydrolase</keyword>
<keyword evidence="1 3" id="KW-0347">Helicase</keyword>
<dbReference type="SUPFAM" id="SSF52540">
    <property type="entry name" value="P-loop containing nucleoside triphosphate hydrolases"/>
    <property type="match status" value="1"/>
</dbReference>
<evidence type="ECO:0000313" key="4">
    <source>
        <dbReference type="Proteomes" id="UP000762676"/>
    </source>
</evidence>
<gene>
    <name evidence="3" type="ORF">ElyMa_001791300</name>
</gene>
<dbReference type="PANTHER" id="PTHR10492">
    <property type="match status" value="1"/>
</dbReference>
<dbReference type="GO" id="GO:0006281">
    <property type="term" value="P:DNA repair"/>
    <property type="evidence" value="ECO:0007669"/>
    <property type="project" value="UniProtKB-KW"/>
</dbReference>
<keyword evidence="1" id="KW-0547">Nucleotide-binding</keyword>
<dbReference type="GO" id="GO:0005524">
    <property type="term" value="F:ATP binding"/>
    <property type="evidence" value="ECO:0007669"/>
    <property type="project" value="UniProtKB-KW"/>
</dbReference>
<dbReference type="PANTHER" id="PTHR10492:SF57">
    <property type="entry name" value="ATP-DEPENDENT DNA HELICASE"/>
    <property type="match status" value="1"/>
</dbReference>
<feature type="domain" description="DNA helicase Pif1-like DEAD-box helicase" evidence="2">
    <location>
        <begin position="88"/>
        <end position="167"/>
    </location>
</feature>
<comment type="caution">
    <text evidence="3">The sequence shown here is derived from an EMBL/GenBank/DDBJ whole genome shotgun (WGS) entry which is preliminary data.</text>
</comment>
<keyword evidence="1" id="KW-0227">DNA damage</keyword>
<dbReference type="Gene3D" id="3.40.50.300">
    <property type="entry name" value="P-loop containing nucleotide triphosphate hydrolases"/>
    <property type="match status" value="1"/>
</dbReference>
<dbReference type="GO" id="GO:0000723">
    <property type="term" value="P:telomere maintenance"/>
    <property type="evidence" value="ECO:0007669"/>
    <property type="project" value="InterPro"/>
</dbReference>
<comment type="cofactor">
    <cofactor evidence="1">
        <name>Mg(2+)</name>
        <dbReference type="ChEBI" id="CHEBI:18420"/>
    </cofactor>
</comment>
<dbReference type="Proteomes" id="UP000762676">
    <property type="component" value="Unassembled WGS sequence"/>
</dbReference>
<keyword evidence="1" id="KW-0234">DNA repair</keyword>
<dbReference type="InterPro" id="IPR010285">
    <property type="entry name" value="DNA_helicase_pif1-like_DEAD"/>
</dbReference>
<protein>
    <recommendedName>
        <fullName evidence="1">ATP-dependent DNA helicase</fullName>
        <ecNumber evidence="1">5.6.2.3</ecNumber>
    </recommendedName>
</protein>
<keyword evidence="4" id="KW-1185">Reference proteome</keyword>
<dbReference type="EMBL" id="BMAT01003637">
    <property type="protein sequence ID" value="GFR59351.1"/>
    <property type="molecule type" value="Genomic_DNA"/>
</dbReference>
<comment type="catalytic activity">
    <reaction evidence="1">
        <text>ATP + H2O = ADP + phosphate + H(+)</text>
        <dbReference type="Rhea" id="RHEA:13065"/>
        <dbReference type="ChEBI" id="CHEBI:15377"/>
        <dbReference type="ChEBI" id="CHEBI:15378"/>
        <dbReference type="ChEBI" id="CHEBI:30616"/>
        <dbReference type="ChEBI" id="CHEBI:43474"/>
        <dbReference type="ChEBI" id="CHEBI:456216"/>
        <dbReference type="EC" id="5.6.2.3"/>
    </reaction>
</comment>
<evidence type="ECO:0000313" key="3">
    <source>
        <dbReference type="EMBL" id="GFR59351.1"/>
    </source>
</evidence>
<dbReference type="GO" id="GO:0006310">
    <property type="term" value="P:DNA recombination"/>
    <property type="evidence" value="ECO:0007669"/>
    <property type="project" value="UniProtKB-KW"/>
</dbReference>
<sequence>MDLWTKHCHCMCEDFLTRLSGNESGAENAALVEIENMVMDMGGSMLTQYGLPEPQQEHFERIGIDYKRETSYDIEKERHVSNHNRNLLNEEQRIVHDSFVASALSARSGIFFLDAPGGCGKTFLIQTILATIRSQNKIVIATASSGLAATLLSAGRTIHSTFKVPLNLRC</sequence>
<reference evidence="3 4" key="1">
    <citation type="journal article" date="2021" name="Elife">
        <title>Chloroplast acquisition without the gene transfer in kleptoplastic sea slugs, Plakobranchus ocellatus.</title>
        <authorList>
            <person name="Maeda T."/>
            <person name="Takahashi S."/>
            <person name="Yoshida T."/>
            <person name="Shimamura S."/>
            <person name="Takaki Y."/>
            <person name="Nagai Y."/>
            <person name="Toyoda A."/>
            <person name="Suzuki Y."/>
            <person name="Arimoto A."/>
            <person name="Ishii H."/>
            <person name="Satoh N."/>
            <person name="Nishiyama T."/>
            <person name="Hasebe M."/>
            <person name="Maruyama T."/>
            <person name="Minagawa J."/>
            <person name="Obokata J."/>
            <person name="Shigenobu S."/>
        </authorList>
    </citation>
    <scope>NUCLEOTIDE SEQUENCE [LARGE SCALE GENOMIC DNA]</scope>
</reference>
<comment type="similarity">
    <text evidence="1">Belongs to the helicase family.</text>
</comment>
<organism evidence="3 4">
    <name type="scientific">Elysia marginata</name>
    <dbReference type="NCBI Taxonomy" id="1093978"/>
    <lineage>
        <taxon>Eukaryota</taxon>
        <taxon>Metazoa</taxon>
        <taxon>Spiralia</taxon>
        <taxon>Lophotrochozoa</taxon>
        <taxon>Mollusca</taxon>
        <taxon>Gastropoda</taxon>
        <taxon>Heterobranchia</taxon>
        <taxon>Euthyneura</taxon>
        <taxon>Panpulmonata</taxon>
        <taxon>Sacoglossa</taxon>
        <taxon>Placobranchoidea</taxon>
        <taxon>Plakobranchidae</taxon>
        <taxon>Elysia</taxon>
    </lineage>
</organism>